<dbReference type="EMBL" id="MHLP01000006">
    <property type="protein sequence ID" value="OGZ13615.1"/>
    <property type="molecule type" value="Genomic_DNA"/>
</dbReference>
<sequence length="86" mass="9975">MEFAVRGDTLLITENGKLIDRVRIRFAEETGNGRILHVSSMMRTENRYYEIGEVSDETWQVLSDRSLEAARENYRPGQPTLTLEIE</sequence>
<dbReference type="AlphaFoldDB" id="A0A1G2DIY2"/>
<accession>A0A1G2DIY2</accession>
<reference evidence="1 2" key="1">
    <citation type="journal article" date="2016" name="Nat. Commun.">
        <title>Thousands of microbial genomes shed light on interconnected biogeochemical processes in an aquifer system.</title>
        <authorList>
            <person name="Anantharaman K."/>
            <person name="Brown C.T."/>
            <person name="Hug L.A."/>
            <person name="Sharon I."/>
            <person name="Castelle C.J."/>
            <person name="Probst A.J."/>
            <person name="Thomas B.C."/>
            <person name="Singh A."/>
            <person name="Wilkins M.J."/>
            <person name="Karaoz U."/>
            <person name="Brodie E.L."/>
            <person name="Williams K.H."/>
            <person name="Hubbard S.S."/>
            <person name="Banfield J.F."/>
        </authorList>
    </citation>
    <scope>NUCLEOTIDE SEQUENCE [LARGE SCALE GENOMIC DNA]</scope>
</reference>
<protein>
    <submittedName>
        <fullName evidence="1">Uncharacterized protein</fullName>
    </submittedName>
</protein>
<name>A0A1G2DIY2_9BACT</name>
<gene>
    <name evidence="1" type="ORF">A2942_04700</name>
</gene>
<dbReference type="Proteomes" id="UP000178534">
    <property type="component" value="Unassembled WGS sequence"/>
</dbReference>
<organism evidence="1 2">
    <name type="scientific">Candidatus Lloydbacteria bacterium RIFCSPLOWO2_01_FULL_50_20</name>
    <dbReference type="NCBI Taxonomy" id="1798665"/>
    <lineage>
        <taxon>Bacteria</taxon>
        <taxon>Candidatus Lloydiibacteriota</taxon>
    </lineage>
</organism>
<evidence type="ECO:0000313" key="2">
    <source>
        <dbReference type="Proteomes" id="UP000178534"/>
    </source>
</evidence>
<proteinExistence type="predicted"/>
<evidence type="ECO:0000313" key="1">
    <source>
        <dbReference type="EMBL" id="OGZ13615.1"/>
    </source>
</evidence>
<comment type="caution">
    <text evidence="1">The sequence shown here is derived from an EMBL/GenBank/DDBJ whole genome shotgun (WGS) entry which is preliminary data.</text>
</comment>
<dbReference type="STRING" id="1798665.A2942_04700"/>